<dbReference type="KEGG" id="sbh:SBI_09148"/>
<protein>
    <submittedName>
        <fullName evidence="5">Uncharacterized protein</fullName>
    </submittedName>
</protein>
<dbReference type="Proteomes" id="UP000000377">
    <property type="component" value="Chromosome"/>
</dbReference>
<dbReference type="STRING" id="749414.SBI_09148"/>
<dbReference type="InterPro" id="IPR049532">
    <property type="entry name" value="GAP1-like_C"/>
</dbReference>
<evidence type="ECO:0000313" key="6">
    <source>
        <dbReference type="Proteomes" id="UP000000377"/>
    </source>
</evidence>
<dbReference type="PATRIC" id="fig|749414.3.peg.9424"/>
<dbReference type="Pfam" id="PF20014">
    <property type="entry name" value="GAP1-M"/>
    <property type="match status" value="1"/>
</dbReference>
<dbReference type="HOGENOM" id="CLU_347106_0_0_11"/>
<evidence type="ECO:0000259" key="2">
    <source>
        <dbReference type="Pfam" id="PF20013"/>
    </source>
</evidence>
<feature type="domain" description="GTPase-associated protein 1 middle" evidence="3">
    <location>
        <begin position="155"/>
        <end position="253"/>
    </location>
</feature>
<keyword evidence="6" id="KW-1185">Reference proteome</keyword>
<sequence>MEARKMNLAQLHYTSAPPGPDGSGVRFTAVSPAVPASLLGEVEQLIGYGPPDDAPPRPSGSERASSPETFSYSRLSDGSGLLARTVHTGADHSGRRGALHGHAVYLPTGASLPGGALPITAWGSPQWAARAPEGGVPEPLEALTASGRLNRDGLVAFAGSRAPWLPRFFADLRRLSEDESAPRIILVERDSADVARWIALACAALPRDLGHRLTFTTYAPRPELSRQQIIGVRPEDGREPADHGHRYRVYDVAGRKTGEPVSDAWAEVAAGIWLGGAPELFKEADALPGGPFAPGALAVGALCAGLDLGTTGRTEAADWARHHPEALGDERLHRLLAALCVPDGGRSDAEKAALTGLFTCLDGRVPTAVSTPLAALVLTEAVRAPVAGPGLEALRPEALTEEVRLRLAGELAADLRVGVSDTEPGIARPLELLRIADLLGVDCSDLLPKVAHGLAHALLADPEATHTPAVRLALDEHFALRTALLGRLDTLAAGDPLAAARLLALVPLRFAESKALPHLRMCAEAPRLTAGGGDRATVLNAVLRSGGVSVFADPLVLRTAVRLVWEDGTPTAYEARLMLGEIGSDAHRAAGTSSTLLKAALEGPADDADVPDLAHDLLRCFAEVLTPRDRASLLLLEFARDLRSRHAEPGWAERALSLRATAEPVEPTVLEHAFGALADRVLSEDAPDGELYALIHSEDLALVAAYGRAARSERVQDRLRTEPAYVAECFTAWSSHPQAGGAWQETRTALLDSVLRPVVRTLPAADIASVERCLERTSVRWADEFRAWNRPGAFGRIGRRLAGRRRKGASEGQ</sequence>
<evidence type="ECO:0000259" key="3">
    <source>
        <dbReference type="Pfam" id="PF20014"/>
    </source>
</evidence>
<reference evidence="5 6" key="1">
    <citation type="journal article" date="2010" name="J. Bacteriol.">
        <title>Genome sequence of the milbemycin-producing bacterium Streptomyces bingchenggensis.</title>
        <authorList>
            <person name="Wang X.J."/>
            <person name="Yan Y.J."/>
            <person name="Zhang B."/>
            <person name="An J."/>
            <person name="Wang J.J."/>
            <person name="Tian J."/>
            <person name="Jiang L."/>
            <person name="Chen Y.H."/>
            <person name="Huang S.X."/>
            <person name="Yin M."/>
            <person name="Zhang J."/>
            <person name="Gao A.L."/>
            <person name="Liu C.X."/>
            <person name="Zhu Z.X."/>
            <person name="Xiang W.S."/>
        </authorList>
    </citation>
    <scope>NUCLEOTIDE SEQUENCE [LARGE SCALE GENOMIC DNA]</scope>
    <source>
        <strain evidence="5 6">BCW-1</strain>
    </source>
</reference>
<dbReference type="Pfam" id="PF20013">
    <property type="entry name" value="GAP1-N2"/>
    <property type="match status" value="1"/>
</dbReference>
<evidence type="ECO:0000259" key="4">
    <source>
        <dbReference type="Pfam" id="PF20052"/>
    </source>
</evidence>
<feature type="domain" description="GTPase-associated protein 1-like C-terminal" evidence="4">
    <location>
        <begin position="273"/>
        <end position="785"/>
    </location>
</feature>
<dbReference type="AlphaFoldDB" id="D7C3Q0"/>
<feature type="region of interest" description="Disordered" evidence="1">
    <location>
        <begin position="1"/>
        <end position="28"/>
    </location>
</feature>
<dbReference type="Pfam" id="PF20052">
    <property type="entry name" value="GAP1-C"/>
    <property type="match status" value="1"/>
</dbReference>
<evidence type="ECO:0000256" key="1">
    <source>
        <dbReference type="SAM" id="MobiDB-lite"/>
    </source>
</evidence>
<name>D7C3Q0_STRBB</name>
<feature type="compositionally biased region" description="Polar residues" evidence="1">
    <location>
        <begin position="62"/>
        <end position="75"/>
    </location>
</feature>
<evidence type="ECO:0000313" key="5">
    <source>
        <dbReference type="EMBL" id="ADI12266.1"/>
    </source>
</evidence>
<dbReference type="InterPro" id="IPR045402">
    <property type="entry name" value="GAP1-N2"/>
</dbReference>
<dbReference type="eggNOG" id="ENOG5033PFY">
    <property type="taxonomic scope" value="Bacteria"/>
</dbReference>
<gene>
    <name evidence="5" type="ordered locus">SBI_09148</name>
</gene>
<proteinExistence type="predicted"/>
<dbReference type="InterPro" id="IPR045401">
    <property type="entry name" value="GAP1-M"/>
</dbReference>
<feature type="region of interest" description="Disordered" evidence="1">
    <location>
        <begin position="45"/>
        <end position="75"/>
    </location>
</feature>
<accession>D7C3Q0</accession>
<organism evidence="5 6">
    <name type="scientific">Streptomyces bingchenggensis (strain BCW-1)</name>
    <dbReference type="NCBI Taxonomy" id="749414"/>
    <lineage>
        <taxon>Bacteria</taxon>
        <taxon>Bacillati</taxon>
        <taxon>Actinomycetota</taxon>
        <taxon>Actinomycetes</taxon>
        <taxon>Kitasatosporales</taxon>
        <taxon>Streptomycetaceae</taxon>
        <taxon>Streptomyces</taxon>
    </lineage>
</organism>
<dbReference type="EMBL" id="CP002047">
    <property type="protein sequence ID" value="ADI12266.1"/>
    <property type="molecule type" value="Genomic_DNA"/>
</dbReference>
<feature type="domain" description="GTPase-associated protein 1 N-terminal" evidence="2">
    <location>
        <begin position="8"/>
        <end position="142"/>
    </location>
</feature>